<keyword evidence="2" id="KW-1185">Reference proteome</keyword>
<name>A0ABN9W9R0_9DINO</name>
<dbReference type="Proteomes" id="UP001189429">
    <property type="component" value="Unassembled WGS sequence"/>
</dbReference>
<dbReference type="EMBL" id="CAUYUJ010018204">
    <property type="protein sequence ID" value="CAK0881582.1"/>
    <property type="molecule type" value="Genomic_DNA"/>
</dbReference>
<organism evidence="1 2">
    <name type="scientific">Prorocentrum cordatum</name>
    <dbReference type="NCBI Taxonomy" id="2364126"/>
    <lineage>
        <taxon>Eukaryota</taxon>
        <taxon>Sar</taxon>
        <taxon>Alveolata</taxon>
        <taxon>Dinophyceae</taxon>
        <taxon>Prorocentrales</taxon>
        <taxon>Prorocentraceae</taxon>
        <taxon>Prorocentrum</taxon>
    </lineage>
</organism>
<accession>A0ABN9W9R0</accession>
<comment type="caution">
    <text evidence="1">The sequence shown here is derived from an EMBL/GenBank/DDBJ whole genome shotgun (WGS) entry which is preliminary data.</text>
</comment>
<gene>
    <name evidence="1" type="ORF">PCOR1329_LOCUS64386</name>
</gene>
<proteinExistence type="predicted"/>
<feature type="non-terminal residue" evidence="1">
    <location>
        <position position="165"/>
    </location>
</feature>
<evidence type="ECO:0000313" key="2">
    <source>
        <dbReference type="Proteomes" id="UP001189429"/>
    </source>
</evidence>
<sequence length="165" mass="17170">MREEGDPQTIFRIKPEQSGVQVAPRTWDEDDFLSTENLRLVVPDNAVEVLSPGGAHSTTLAQIREESGAAVRLHAGAAGKGEAATVGTSSGTVEIAGCYGTKLRALLQVASLLLQLCGRAAGRAQAGGLSLQMLLPSAGPSAVRPEDVRELASAEGVEVKVREKA</sequence>
<evidence type="ECO:0000313" key="1">
    <source>
        <dbReference type="EMBL" id="CAK0881582.1"/>
    </source>
</evidence>
<reference evidence="1" key="1">
    <citation type="submission" date="2023-10" db="EMBL/GenBank/DDBJ databases">
        <authorList>
            <person name="Chen Y."/>
            <person name="Shah S."/>
            <person name="Dougan E. K."/>
            <person name="Thang M."/>
            <person name="Chan C."/>
        </authorList>
    </citation>
    <scope>NUCLEOTIDE SEQUENCE [LARGE SCALE GENOMIC DNA]</scope>
</reference>
<protein>
    <submittedName>
        <fullName evidence="1">Uncharacterized protein</fullName>
    </submittedName>
</protein>